<accession>A0A6P8KD85</accession>
<evidence type="ECO:0000313" key="1">
    <source>
        <dbReference type="Proteomes" id="UP000515162"/>
    </source>
</evidence>
<dbReference type="Proteomes" id="UP000515162">
    <property type="component" value="Chromosome 3R"/>
</dbReference>
<organism evidence="1 2">
    <name type="scientific">Drosophila mauritiana</name>
    <name type="common">Fruit fly</name>
    <dbReference type="NCBI Taxonomy" id="7226"/>
    <lineage>
        <taxon>Eukaryota</taxon>
        <taxon>Metazoa</taxon>
        <taxon>Ecdysozoa</taxon>
        <taxon>Arthropoda</taxon>
        <taxon>Hexapoda</taxon>
        <taxon>Insecta</taxon>
        <taxon>Pterygota</taxon>
        <taxon>Neoptera</taxon>
        <taxon>Endopterygota</taxon>
        <taxon>Diptera</taxon>
        <taxon>Brachycera</taxon>
        <taxon>Muscomorpha</taxon>
        <taxon>Ephydroidea</taxon>
        <taxon>Drosophilidae</taxon>
        <taxon>Drosophila</taxon>
        <taxon>Sophophora</taxon>
    </lineage>
</organism>
<proteinExistence type="predicted"/>
<dbReference type="SMART" id="SM00697">
    <property type="entry name" value="DM8"/>
    <property type="match status" value="1"/>
</dbReference>
<dbReference type="GeneID" id="117142327"/>
<protein>
    <submittedName>
        <fullName evidence="2">Uncharacterized protein LOC117142327</fullName>
    </submittedName>
</protein>
<dbReference type="PANTHER" id="PTHR20898">
    <property type="entry name" value="DAEDALUS ON 3-RELATED-RELATED"/>
    <property type="match status" value="1"/>
</dbReference>
<keyword evidence="1" id="KW-1185">Reference proteome</keyword>
<evidence type="ECO:0000313" key="2">
    <source>
        <dbReference type="RefSeq" id="XP_033162129.1"/>
    </source>
</evidence>
<dbReference type="AlphaFoldDB" id="A0A6P8KD85"/>
<dbReference type="Pfam" id="PF06477">
    <property type="entry name" value="DUF1091"/>
    <property type="match status" value="1"/>
</dbReference>
<sequence length="179" mass="21014">MSAMGINLILAISMFYSIMETNSRFEFTNLNCTDFDLRVGEFEYCNLKSINRSYKYVSGKYKLHQIPLPNMKINFIMWKRLNGYRPFLYNITVDACKFIENPKSNPVFKYIFESFSAYSNVNHSCPFSSDLIVERLPIGFMNHRVTEILPIPEGNYLVEFHFSHRKSIFAGTRVYFTIS</sequence>
<dbReference type="PANTHER" id="PTHR20898:SF0">
    <property type="entry name" value="DAEDALUS ON 3-RELATED"/>
    <property type="match status" value="1"/>
</dbReference>
<name>A0A6P8KD85_DROMA</name>
<gene>
    <name evidence="2" type="primary">LOC117142327</name>
</gene>
<dbReference type="InterPro" id="IPR010512">
    <property type="entry name" value="DUF1091"/>
</dbReference>
<reference evidence="2" key="1">
    <citation type="submission" date="2025-08" db="UniProtKB">
        <authorList>
            <consortium name="RefSeq"/>
        </authorList>
    </citation>
    <scope>IDENTIFICATION</scope>
    <source>
        <strain evidence="2">Mau12</strain>
        <tissue evidence="2">Whole Body</tissue>
    </source>
</reference>
<dbReference type="RefSeq" id="XP_033162129.1">
    <property type="nucleotide sequence ID" value="XM_033306238.1"/>
</dbReference>